<dbReference type="OrthoDB" id="9884983at2"/>
<evidence type="ECO:0000256" key="1">
    <source>
        <dbReference type="SAM" id="MobiDB-lite"/>
    </source>
</evidence>
<dbReference type="EMBL" id="SZPZ01000001">
    <property type="protein sequence ID" value="TKK81619.1"/>
    <property type="molecule type" value="Genomic_DNA"/>
</dbReference>
<evidence type="ECO:0000313" key="3">
    <source>
        <dbReference type="Proteomes" id="UP000305836"/>
    </source>
</evidence>
<gene>
    <name evidence="2" type="ORF">FDA38_01890</name>
</gene>
<dbReference type="Proteomes" id="UP000305836">
    <property type="component" value="Unassembled WGS sequence"/>
</dbReference>
<name>A0A4U3M100_9ACTN</name>
<protein>
    <submittedName>
        <fullName evidence="2">DUF4258 domain-containing protein</fullName>
    </submittedName>
</protein>
<comment type="caution">
    <text evidence="2">The sequence shown here is derived from an EMBL/GenBank/DDBJ whole genome shotgun (WGS) entry which is preliminary data.</text>
</comment>
<dbReference type="AlphaFoldDB" id="A0A4U3M100"/>
<dbReference type="RefSeq" id="WP_137252330.1">
    <property type="nucleotide sequence ID" value="NZ_JBHSPQ010000004.1"/>
</dbReference>
<proteinExistence type="predicted"/>
<keyword evidence="3" id="KW-1185">Reference proteome</keyword>
<reference evidence="2 3" key="1">
    <citation type="submission" date="2019-04" db="EMBL/GenBank/DDBJ databases">
        <title>Kribbella sp. NEAU-THZ 27 nov., a novel actinomycete isolated from soil.</title>
        <authorList>
            <person name="Duan L."/>
        </authorList>
    </citation>
    <scope>NUCLEOTIDE SEQUENCE [LARGE SCALE GENOMIC DNA]</scope>
    <source>
        <strain evidence="3">NEAU-THZ27</strain>
    </source>
</reference>
<organism evidence="2 3">
    <name type="scientific">Kribbella jiaozuonensis</name>
    <dbReference type="NCBI Taxonomy" id="2575441"/>
    <lineage>
        <taxon>Bacteria</taxon>
        <taxon>Bacillati</taxon>
        <taxon>Actinomycetota</taxon>
        <taxon>Actinomycetes</taxon>
        <taxon>Propionibacteriales</taxon>
        <taxon>Kribbellaceae</taxon>
        <taxon>Kribbella</taxon>
    </lineage>
</organism>
<accession>A0A4U3M100</accession>
<feature type="region of interest" description="Disordered" evidence="1">
    <location>
        <begin position="81"/>
        <end position="122"/>
    </location>
</feature>
<evidence type="ECO:0000313" key="2">
    <source>
        <dbReference type="EMBL" id="TKK81619.1"/>
    </source>
</evidence>
<sequence>MTTSSLDHPTLAVGGLRLTAHARVRMIERQIDGAELVATLTEVDTTRVVSSRGITVFGHNGVAVVLNLAMTKVLTVLPRGAMPTRWRGTNEGLRGYRRDPASRRNRSSRRSWSGATQRRGIQ</sequence>